<dbReference type="EMBL" id="OV696694">
    <property type="protein sequence ID" value="CAH1273793.1"/>
    <property type="molecule type" value="Genomic_DNA"/>
</dbReference>
<evidence type="ECO:0000256" key="5">
    <source>
        <dbReference type="ARBA" id="ARBA00023136"/>
    </source>
</evidence>
<evidence type="ECO:0000256" key="4">
    <source>
        <dbReference type="ARBA" id="ARBA00022989"/>
    </source>
</evidence>
<evidence type="ECO:0000313" key="10">
    <source>
        <dbReference type="Proteomes" id="UP000838412"/>
    </source>
</evidence>
<feature type="transmembrane region" description="Helical" evidence="8">
    <location>
        <begin position="135"/>
        <end position="155"/>
    </location>
</feature>
<keyword evidence="6" id="KW-0813">Transport</keyword>
<comment type="subcellular location">
    <subcellularLocation>
        <location evidence="1">Membrane</location>
        <topology evidence="1">Multi-pass membrane protein</topology>
    </subcellularLocation>
</comment>
<dbReference type="InterPro" id="IPR000425">
    <property type="entry name" value="MIP"/>
</dbReference>
<feature type="transmembrane region" description="Helical" evidence="8">
    <location>
        <begin position="77"/>
        <end position="98"/>
    </location>
</feature>
<evidence type="ECO:0000256" key="6">
    <source>
        <dbReference type="RuleBase" id="RU000477"/>
    </source>
</evidence>
<dbReference type="Proteomes" id="UP000838412">
    <property type="component" value="Chromosome 9"/>
</dbReference>
<keyword evidence="4 8" id="KW-1133">Transmembrane helix</keyword>
<sequence length="315" mass="32778">MSVMSGTRVQAEYPSERQTNGNAKGPARSEDTNLQLRHIQPSVLSPLTATANPEDGTSENPEEPPAPLYETYVLSCLAEYVGMTLFIVIISLVTGHFSAAGPNWLIGVALTNGFAIVSLVVAIGPVSGAHLNPAVTMVITLSGGFQPILVIPYVMAQLTGSITGAYFTKAILPNTTYALCHGGANSVGPGMTAGGAILCEVLITAFLVLIILMSGVDSEYKNQPLPPLAIGMAVVVGIMCGGPFSGGSMNPARAFGPAVASGVWDHHYVWWVGPLLGGLVSAGIYRTLMASQDRRLLSKMLARSRRAGNRGAAAA</sequence>
<evidence type="ECO:0000256" key="3">
    <source>
        <dbReference type="ARBA" id="ARBA00022692"/>
    </source>
</evidence>
<dbReference type="InterPro" id="IPR023271">
    <property type="entry name" value="Aquaporin-like"/>
</dbReference>
<reference evidence="9" key="1">
    <citation type="submission" date="2022-01" db="EMBL/GenBank/DDBJ databases">
        <authorList>
            <person name="Braso-Vives M."/>
        </authorList>
    </citation>
    <scope>NUCLEOTIDE SEQUENCE</scope>
</reference>
<proteinExistence type="inferred from homology"/>
<dbReference type="AlphaFoldDB" id="A0A8K0EYL9"/>
<keyword evidence="5 8" id="KW-0472">Membrane</keyword>
<feature type="transmembrane region" description="Helical" evidence="8">
    <location>
        <begin position="104"/>
        <end position="123"/>
    </location>
</feature>
<evidence type="ECO:0000256" key="2">
    <source>
        <dbReference type="ARBA" id="ARBA00006175"/>
    </source>
</evidence>
<feature type="transmembrane region" description="Helical" evidence="8">
    <location>
        <begin position="195"/>
        <end position="216"/>
    </location>
</feature>
<dbReference type="OrthoDB" id="3222at2759"/>
<dbReference type="SUPFAM" id="SSF81338">
    <property type="entry name" value="Aquaporin-like"/>
    <property type="match status" value="1"/>
</dbReference>
<name>A0A8K0EYL9_BRALA</name>
<evidence type="ECO:0000313" key="9">
    <source>
        <dbReference type="EMBL" id="CAH1273793.1"/>
    </source>
</evidence>
<dbReference type="PANTHER" id="PTHR19139">
    <property type="entry name" value="AQUAPORIN TRANSPORTER"/>
    <property type="match status" value="1"/>
</dbReference>
<feature type="compositionally biased region" description="Polar residues" evidence="7">
    <location>
        <begin position="42"/>
        <end position="51"/>
    </location>
</feature>
<feature type="region of interest" description="Disordered" evidence="7">
    <location>
        <begin position="1"/>
        <end position="65"/>
    </location>
</feature>
<dbReference type="InterPro" id="IPR034294">
    <property type="entry name" value="Aquaporin_transptr"/>
</dbReference>
<dbReference type="GO" id="GO:0015250">
    <property type="term" value="F:water channel activity"/>
    <property type="evidence" value="ECO:0007669"/>
    <property type="project" value="TreeGrafter"/>
</dbReference>
<comment type="similarity">
    <text evidence="2 6">Belongs to the MIP/aquaporin (TC 1.A.8) family.</text>
</comment>
<evidence type="ECO:0000256" key="7">
    <source>
        <dbReference type="SAM" id="MobiDB-lite"/>
    </source>
</evidence>
<gene>
    <name evidence="9" type="primary">AQP8</name>
    <name evidence="9" type="ORF">BLAG_LOCUS25020</name>
</gene>
<dbReference type="Gene3D" id="1.20.1080.10">
    <property type="entry name" value="Glycerol uptake facilitator protein"/>
    <property type="match status" value="1"/>
</dbReference>
<dbReference type="PANTHER" id="PTHR19139:SF284">
    <property type="entry name" value="AQUAPORIN"/>
    <property type="match status" value="1"/>
</dbReference>
<keyword evidence="3 6" id="KW-0812">Transmembrane</keyword>
<dbReference type="PRINTS" id="PR00783">
    <property type="entry name" value="MINTRINSICP"/>
</dbReference>
<keyword evidence="10" id="KW-1185">Reference proteome</keyword>
<dbReference type="Pfam" id="PF00230">
    <property type="entry name" value="MIP"/>
    <property type="match status" value="1"/>
</dbReference>
<dbReference type="FunFam" id="1.20.1080.10:FF:000019">
    <property type="entry name" value="AQuaPorin or aquaglyceroporin related"/>
    <property type="match status" value="1"/>
</dbReference>
<feature type="transmembrane region" description="Helical" evidence="8">
    <location>
        <begin position="228"/>
        <end position="248"/>
    </location>
</feature>
<accession>A0A8K0EYL9</accession>
<evidence type="ECO:0000256" key="8">
    <source>
        <dbReference type="SAM" id="Phobius"/>
    </source>
</evidence>
<dbReference type="GO" id="GO:0005886">
    <property type="term" value="C:plasma membrane"/>
    <property type="evidence" value="ECO:0007669"/>
    <property type="project" value="TreeGrafter"/>
</dbReference>
<organism evidence="9 10">
    <name type="scientific">Branchiostoma lanceolatum</name>
    <name type="common">Common lancelet</name>
    <name type="synonym">Amphioxus lanceolatum</name>
    <dbReference type="NCBI Taxonomy" id="7740"/>
    <lineage>
        <taxon>Eukaryota</taxon>
        <taxon>Metazoa</taxon>
        <taxon>Chordata</taxon>
        <taxon>Cephalochordata</taxon>
        <taxon>Leptocardii</taxon>
        <taxon>Amphioxiformes</taxon>
        <taxon>Branchiostomatidae</taxon>
        <taxon>Branchiostoma</taxon>
    </lineage>
</organism>
<protein>
    <submittedName>
        <fullName evidence="9">AQP8 protein</fullName>
    </submittedName>
</protein>
<evidence type="ECO:0000256" key="1">
    <source>
        <dbReference type="ARBA" id="ARBA00004141"/>
    </source>
</evidence>
<feature type="transmembrane region" description="Helical" evidence="8">
    <location>
        <begin position="268"/>
        <end position="288"/>
    </location>
</feature>